<feature type="disulfide bond" description="Redox-active" evidence="4">
    <location>
        <begin position="81"/>
        <end position="85"/>
    </location>
</feature>
<dbReference type="InterPro" id="IPR013766">
    <property type="entry name" value="Thioredoxin_domain"/>
</dbReference>
<organism evidence="7 8">
    <name type="scientific">Profundibacterium mesophilum KAUST100406-0324</name>
    <dbReference type="NCBI Taxonomy" id="1037889"/>
    <lineage>
        <taxon>Bacteria</taxon>
        <taxon>Pseudomonadati</taxon>
        <taxon>Pseudomonadota</taxon>
        <taxon>Alphaproteobacteria</taxon>
        <taxon>Rhodobacterales</taxon>
        <taxon>Roseobacteraceae</taxon>
        <taxon>Profundibacterium</taxon>
    </lineage>
</organism>
<dbReference type="GO" id="GO:0046872">
    <property type="term" value="F:metal ion binding"/>
    <property type="evidence" value="ECO:0007669"/>
    <property type="project" value="UniProtKB-KW"/>
</dbReference>
<evidence type="ECO:0000313" key="8">
    <source>
        <dbReference type="Proteomes" id="UP000698242"/>
    </source>
</evidence>
<protein>
    <submittedName>
        <fullName evidence="7">Peroxiredoxin Posttranslational modification</fullName>
    </submittedName>
</protein>
<feature type="domain" description="Thioredoxin" evidence="6">
    <location>
        <begin position="43"/>
        <end position="211"/>
    </location>
</feature>
<gene>
    <name evidence="7" type="ORF">PMES_01017</name>
</gene>
<dbReference type="Gene3D" id="3.40.30.10">
    <property type="entry name" value="Glutaredoxin"/>
    <property type="match status" value="1"/>
</dbReference>
<dbReference type="SUPFAM" id="SSF52833">
    <property type="entry name" value="Thioredoxin-like"/>
    <property type="match status" value="1"/>
</dbReference>
<evidence type="ECO:0000256" key="5">
    <source>
        <dbReference type="SAM" id="SignalP"/>
    </source>
</evidence>
<feature type="binding site" evidence="3">
    <location>
        <position position="81"/>
    </location>
    <ligand>
        <name>Cu cation</name>
        <dbReference type="ChEBI" id="CHEBI:23378"/>
    </ligand>
</feature>
<reference evidence="7" key="1">
    <citation type="submission" date="2013-03" db="EMBL/GenBank/DDBJ databases">
        <title>Genome Sequence of the Profundibacterium mesophilum strain KAUST100406-0324T from Red Sea, a novel genus in the family Rhodobacteraceae.</title>
        <authorList>
            <person name="Essack M."/>
            <person name="Alam I."/>
            <person name="Lafi F."/>
            <person name="Alawi W."/>
            <person name="Kamanu F."/>
            <person name="Al-Suwailem A."/>
            <person name="Lee O.O."/>
            <person name="Xu Y."/>
            <person name="Bajic V."/>
            <person name="Qian P.-Y."/>
            <person name="Archer J."/>
        </authorList>
    </citation>
    <scope>NUCLEOTIDE SEQUENCE</scope>
    <source>
        <strain evidence="7">KAUST100406-0324</strain>
    </source>
</reference>
<keyword evidence="8" id="KW-1185">Reference proteome</keyword>
<dbReference type="PANTHER" id="PTHR12151">
    <property type="entry name" value="ELECTRON TRANSPORT PROTIN SCO1/SENC FAMILY MEMBER"/>
    <property type="match status" value="1"/>
</dbReference>
<evidence type="ECO:0000256" key="4">
    <source>
        <dbReference type="PIRSR" id="PIRSR603782-2"/>
    </source>
</evidence>
<evidence type="ECO:0000256" key="1">
    <source>
        <dbReference type="ARBA" id="ARBA00010996"/>
    </source>
</evidence>
<feature type="binding site" evidence="3">
    <location>
        <position position="85"/>
    </location>
    <ligand>
        <name>Cu cation</name>
        <dbReference type="ChEBI" id="CHEBI:23378"/>
    </ligand>
</feature>
<dbReference type="AlphaFoldDB" id="A0A921TDJ7"/>
<keyword evidence="5" id="KW-0732">Signal</keyword>
<evidence type="ECO:0000256" key="3">
    <source>
        <dbReference type="PIRSR" id="PIRSR603782-1"/>
    </source>
</evidence>
<dbReference type="Pfam" id="PF02630">
    <property type="entry name" value="SCO1-SenC"/>
    <property type="match status" value="1"/>
</dbReference>
<feature type="signal peptide" evidence="5">
    <location>
        <begin position="1"/>
        <end position="23"/>
    </location>
</feature>
<evidence type="ECO:0000256" key="2">
    <source>
        <dbReference type="ARBA" id="ARBA00023008"/>
    </source>
</evidence>
<keyword evidence="2 3" id="KW-0186">Copper</keyword>
<evidence type="ECO:0000259" key="6">
    <source>
        <dbReference type="PROSITE" id="PS51352"/>
    </source>
</evidence>
<proteinExistence type="inferred from homology"/>
<feature type="chain" id="PRO_5036765748" evidence="5">
    <location>
        <begin position="24"/>
        <end position="235"/>
    </location>
</feature>
<name>A0A921TDJ7_9RHOB</name>
<dbReference type="InterPro" id="IPR003782">
    <property type="entry name" value="SCO1/SenC"/>
</dbReference>
<accession>A0A921TDJ7</accession>
<dbReference type="Proteomes" id="UP000698242">
    <property type="component" value="Unassembled WGS sequence"/>
</dbReference>
<feature type="binding site" evidence="3">
    <location>
        <position position="175"/>
    </location>
    <ligand>
        <name>Cu cation</name>
        <dbReference type="ChEBI" id="CHEBI:23378"/>
    </ligand>
</feature>
<comment type="caution">
    <text evidence="7">The sequence shown here is derived from an EMBL/GenBank/DDBJ whole genome shotgun (WGS) entry which is preliminary data.</text>
</comment>
<dbReference type="PROSITE" id="PS51352">
    <property type="entry name" value="THIOREDOXIN_2"/>
    <property type="match status" value="1"/>
</dbReference>
<keyword evidence="3" id="KW-0479">Metal-binding</keyword>
<evidence type="ECO:0000313" key="7">
    <source>
        <dbReference type="EMBL" id="KAF0676287.1"/>
    </source>
</evidence>
<dbReference type="PANTHER" id="PTHR12151:SF25">
    <property type="entry name" value="LINALOOL DEHYDRATASE_ISOMERASE DOMAIN-CONTAINING PROTEIN"/>
    <property type="match status" value="1"/>
</dbReference>
<dbReference type="EMBL" id="APKE01000014">
    <property type="protein sequence ID" value="KAF0676287.1"/>
    <property type="molecule type" value="Genomic_DNA"/>
</dbReference>
<keyword evidence="4" id="KW-1015">Disulfide bond</keyword>
<comment type="similarity">
    <text evidence="1">Belongs to the SCO1/2 family.</text>
</comment>
<sequence length="235" mass="25283">MMHVKRLILAAGLAMSLAPPAAADHPGAHLDREMFEKETYFQPADHETAPGFALVDAQGTPVSLDELRGKIVILNFIYASCPDFCPLHSQKIADVQELINASAMKDMVEFVSITTDPEEDTPEVLAGYGELHGLDGANWRILTAGPDDAADVTRELARAYGVDFMTSEMSDEMMHGVVTFVIDQEGELAGRFHGLAFTDTNLVLYVNGLINNAQHAAGKAEQGGLKGWLGGLVGN</sequence>
<dbReference type="OrthoDB" id="5296507at2"/>
<dbReference type="InterPro" id="IPR036249">
    <property type="entry name" value="Thioredoxin-like_sf"/>
</dbReference>
<dbReference type="CDD" id="cd02968">
    <property type="entry name" value="SCO"/>
    <property type="match status" value="1"/>
</dbReference>